<dbReference type="EMBL" id="JABSTQ010009557">
    <property type="protein sequence ID" value="KAG0428174.1"/>
    <property type="molecule type" value="Genomic_DNA"/>
</dbReference>
<proteinExistence type="predicted"/>
<evidence type="ECO:0000313" key="1">
    <source>
        <dbReference type="EMBL" id="KAG0428174.1"/>
    </source>
</evidence>
<comment type="caution">
    <text evidence="1">The sequence shown here is derived from an EMBL/GenBank/DDBJ whole genome shotgun (WGS) entry which is preliminary data.</text>
</comment>
<protein>
    <submittedName>
        <fullName evidence="1">Uncharacterized protein</fullName>
    </submittedName>
</protein>
<reference evidence="1 2" key="1">
    <citation type="journal article" date="2020" name="Cell">
        <title>Large-Scale Comparative Analyses of Tick Genomes Elucidate Their Genetic Diversity and Vector Capacities.</title>
        <authorList>
            <consortium name="Tick Genome and Microbiome Consortium (TIGMIC)"/>
            <person name="Jia N."/>
            <person name="Wang J."/>
            <person name="Shi W."/>
            <person name="Du L."/>
            <person name="Sun Y."/>
            <person name="Zhan W."/>
            <person name="Jiang J.F."/>
            <person name="Wang Q."/>
            <person name="Zhang B."/>
            <person name="Ji P."/>
            <person name="Bell-Sakyi L."/>
            <person name="Cui X.M."/>
            <person name="Yuan T.T."/>
            <person name="Jiang B.G."/>
            <person name="Yang W.F."/>
            <person name="Lam T.T."/>
            <person name="Chang Q.C."/>
            <person name="Ding S.J."/>
            <person name="Wang X.J."/>
            <person name="Zhu J.G."/>
            <person name="Ruan X.D."/>
            <person name="Zhao L."/>
            <person name="Wei J.T."/>
            <person name="Ye R.Z."/>
            <person name="Que T.C."/>
            <person name="Du C.H."/>
            <person name="Zhou Y.H."/>
            <person name="Cheng J.X."/>
            <person name="Dai P.F."/>
            <person name="Guo W.B."/>
            <person name="Han X.H."/>
            <person name="Huang E.J."/>
            <person name="Li L.F."/>
            <person name="Wei W."/>
            <person name="Gao Y.C."/>
            <person name="Liu J.Z."/>
            <person name="Shao H.Z."/>
            <person name="Wang X."/>
            <person name="Wang C.C."/>
            <person name="Yang T.C."/>
            <person name="Huo Q.B."/>
            <person name="Li W."/>
            <person name="Chen H.Y."/>
            <person name="Chen S.E."/>
            <person name="Zhou L.G."/>
            <person name="Ni X.B."/>
            <person name="Tian J.H."/>
            <person name="Sheng Y."/>
            <person name="Liu T."/>
            <person name="Pan Y.S."/>
            <person name="Xia L.Y."/>
            <person name="Li J."/>
            <person name="Zhao F."/>
            <person name="Cao W.C."/>
        </authorList>
    </citation>
    <scope>NUCLEOTIDE SEQUENCE [LARGE SCALE GENOMIC DNA]</scope>
    <source>
        <strain evidence="1">Iper-2018</strain>
    </source>
</reference>
<keyword evidence="2" id="KW-1185">Reference proteome</keyword>
<name>A0AC60Q4F6_IXOPE</name>
<evidence type="ECO:0000313" key="2">
    <source>
        <dbReference type="Proteomes" id="UP000805193"/>
    </source>
</evidence>
<dbReference type="Proteomes" id="UP000805193">
    <property type="component" value="Unassembled WGS sequence"/>
</dbReference>
<gene>
    <name evidence="1" type="ORF">HPB47_024820</name>
</gene>
<sequence length="148" mass="16538">MVYCHVCKAELRAHVQDLKAHKTRAKHQRNMQLAAAAIRPKPLDNFVQLEPRIQSQQANCQVKTVELCLASHVTVHSSIIRADHLTLLLKDCFKDFVTAAALSMGRTKCTSLITKSETLDPSKFYSDLLSFVKCLMLRIVLPSHASPG</sequence>
<accession>A0AC60Q4F6</accession>
<organism evidence="1 2">
    <name type="scientific">Ixodes persulcatus</name>
    <name type="common">Taiga tick</name>
    <dbReference type="NCBI Taxonomy" id="34615"/>
    <lineage>
        <taxon>Eukaryota</taxon>
        <taxon>Metazoa</taxon>
        <taxon>Ecdysozoa</taxon>
        <taxon>Arthropoda</taxon>
        <taxon>Chelicerata</taxon>
        <taxon>Arachnida</taxon>
        <taxon>Acari</taxon>
        <taxon>Parasitiformes</taxon>
        <taxon>Ixodida</taxon>
        <taxon>Ixodoidea</taxon>
        <taxon>Ixodidae</taxon>
        <taxon>Ixodinae</taxon>
        <taxon>Ixodes</taxon>
    </lineage>
</organism>